<gene>
    <name evidence="7" type="ORF">PHJA_002412300</name>
</gene>
<evidence type="ECO:0000256" key="4">
    <source>
        <dbReference type="ARBA" id="ARBA00022525"/>
    </source>
</evidence>
<organism evidence="7 8">
    <name type="scientific">Phtheirospermum japonicum</name>
    <dbReference type="NCBI Taxonomy" id="374723"/>
    <lineage>
        <taxon>Eukaryota</taxon>
        <taxon>Viridiplantae</taxon>
        <taxon>Streptophyta</taxon>
        <taxon>Embryophyta</taxon>
        <taxon>Tracheophyta</taxon>
        <taxon>Spermatophyta</taxon>
        <taxon>Magnoliopsida</taxon>
        <taxon>eudicotyledons</taxon>
        <taxon>Gunneridae</taxon>
        <taxon>Pentapetalae</taxon>
        <taxon>asterids</taxon>
        <taxon>lamiids</taxon>
        <taxon>Lamiales</taxon>
        <taxon>Orobanchaceae</taxon>
        <taxon>Orobanchaceae incertae sedis</taxon>
        <taxon>Phtheirospermum</taxon>
    </lineage>
</organism>
<evidence type="ECO:0000313" key="8">
    <source>
        <dbReference type="Proteomes" id="UP000653305"/>
    </source>
</evidence>
<dbReference type="InterPro" id="IPR010264">
    <property type="entry name" value="Self-incomp_S1"/>
</dbReference>
<dbReference type="PANTHER" id="PTHR31232:SF172">
    <property type="entry name" value="S-PROTEIN HOMOLOG"/>
    <property type="match status" value="1"/>
</dbReference>
<dbReference type="AlphaFoldDB" id="A0A830D389"/>
<feature type="signal peptide" evidence="6">
    <location>
        <begin position="1"/>
        <end position="24"/>
    </location>
</feature>
<evidence type="ECO:0000256" key="6">
    <source>
        <dbReference type="RuleBase" id="RU367044"/>
    </source>
</evidence>
<comment type="subcellular location">
    <subcellularLocation>
        <location evidence="1 6">Secreted</location>
    </subcellularLocation>
</comment>
<dbReference type="GO" id="GO:0060320">
    <property type="term" value="P:rejection of self pollen"/>
    <property type="evidence" value="ECO:0007669"/>
    <property type="project" value="UniProtKB-KW"/>
</dbReference>
<comment type="caution">
    <text evidence="7">The sequence shown here is derived from an EMBL/GenBank/DDBJ whole genome shotgun (WGS) entry which is preliminary data.</text>
</comment>
<protein>
    <recommendedName>
        <fullName evidence="6">S-protein homolog</fullName>
    </recommendedName>
</protein>
<name>A0A830D389_9LAMI</name>
<dbReference type="GO" id="GO:0005576">
    <property type="term" value="C:extracellular region"/>
    <property type="evidence" value="ECO:0007669"/>
    <property type="project" value="UniProtKB-SubCell"/>
</dbReference>
<dbReference type="Pfam" id="PF05938">
    <property type="entry name" value="Self-incomp_S1"/>
    <property type="match status" value="1"/>
</dbReference>
<evidence type="ECO:0000256" key="5">
    <source>
        <dbReference type="ARBA" id="ARBA00022729"/>
    </source>
</evidence>
<evidence type="ECO:0000256" key="2">
    <source>
        <dbReference type="ARBA" id="ARBA00005581"/>
    </source>
</evidence>
<dbReference type="PANTHER" id="PTHR31232">
    <property type="match status" value="1"/>
</dbReference>
<comment type="similarity">
    <text evidence="2 6">Belongs to the plant self-incompatibility (S1) protein family.</text>
</comment>
<evidence type="ECO:0000256" key="3">
    <source>
        <dbReference type="ARBA" id="ARBA00022471"/>
    </source>
</evidence>
<dbReference type="Proteomes" id="UP000653305">
    <property type="component" value="Unassembled WGS sequence"/>
</dbReference>
<evidence type="ECO:0000313" key="7">
    <source>
        <dbReference type="EMBL" id="GFQ02684.1"/>
    </source>
</evidence>
<keyword evidence="5 6" id="KW-0732">Signal</keyword>
<keyword evidence="8" id="KW-1185">Reference proteome</keyword>
<accession>A0A830D389</accession>
<proteinExistence type="inferred from homology"/>
<reference evidence="7" key="1">
    <citation type="submission" date="2020-07" db="EMBL/GenBank/DDBJ databases">
        <title>Ethylene signaling mediates host invasion by parasitic plants.</title>
        <authorList>
            <person name="Yoshida S."/>
        </authorList>
    </citation>
    <scope>NUCLEOTIDE SEQUENCE</scope>
    <source>
        <strain evidence="7">Okayama</strain>
    </source>
</reference>
<evidence type="ECO:0000256" key="1">
    <source>
        <dbReference type="ARBA" id="ARBA00004613"/>
    </source>
</evidence>
<sequence length="140" mass="16381">MAHTIAINLFIIFFIVFVAKPTFSCHWTKGYTISIFDSILANQDKVRFHCASKNDDLGNHTFYRGFSYDWSFCDSILKNTLFFCHFWWGSKQKAFVVLDYKLGKIQCKTGTCRWFVADNGFYLSDGIYGTNTPVKKYDWQ</sequence>
<keyword evidence="3 6" id="KW-0713">Self-incompatibility</keyword>
<keyword evidence="4 6" id="KW-0964">Secreted</keyword>
<dbReference type="OrthoDB" id="1848419at2759"/>
<dbReference type="EMBL" id="BMAC01000766">
    <property type="protein sequence ID" value="GFQ02684.1"/>
    <property type="molecule type" value="Genomic_DNA"/>
</dbReference>
<feature type="chain" id="PRO_5033096450" description="S-protein homolog" evidence="6">
    <location>
        <begin position="25"/>
        <end position="140"/>
    </location>
</feature>